<dbReference type="InterPro" id="IPR036388">
    <property type="entry name" value="WH-like_DNA-bd_sf"/>
</dbReference>
<dbReference type="Gene3D" id="1.10.10.10">
    <property type="entry name" value="Winged helix-like DNA-binding domain superfamily/Winged helix DNA-binding domain"/>
    <property type="match status" value="1"/>
</dbReference>
<accession>A0A7Z7QMG8</accession>
<reference evidence="5" key="1">
    <citation type="submission" date="2018-06" db="EMBL/GenBank/DDBJ databases">
        <authorList>
            <consortium name="Pathogen Informatics"/>
            <person name="Doyle S."/>
        </authorList>
    </citation>
    <scope>NUCLEOTIDE SEQUENCE [LARGE SCALE GENOMIC DNA]</scope>
    <source>
        <strain evidence="5">NCTC12218</strain>
    </source>
</reference>
<dbReference type="EMBL" id="UHEF01000001">
    <property type="protein sequence ID" value="SUM86070.1"/>
    <property type="molecule type" value="Genomic_DNA"/>
</dbReference>
<proteinExistence type="predicted"/>
<reference evidence="4 6" key="2">
    <citation type="submission" date="2020-11" db="EMBL/GenBank/DDBJ databases">
        <authorList>
            <consortium name="Pathogen Informatics"/>
        </authorList>
    </citation>
    <scope>NUCLEOTIDE SEQUENCE [LARGE SCALE GENOMIC DNA]</scope>
    <source>
        <strain evidence="4 6">NCTC12218</strain>
    </source>
</reference>
<dbReference type="AlphaFoldDB" id="A0A7Z7QMG8"/>
<evidence type="ECO:0000256" key="1">
    <source>
        <dbReference type="ARBA" id="ARBA00020091"/>
    </source>
</evidence>
<dbReference type="Pfam" id="PF00027">
    <property type="entry name" value="cNMP_binding"/>
    <property type="match status" value="1"/>
</dbReference>
<dbReference type="InterPro" id="IPR036390">
    <property type="entry name" value="WH_DNA-bd_sf"/>
</dbReference>
<dbReference type="GeneID" id="93788908"/>
<evidence type="ECO:0000313" key="6">
    <source>
        <dbReference type="Proteomes" id="UP000264146"/>
    </source>
</evidence>
<feature type="domain" description="Cyclic nucleotide-binding" evidence="3">
    <location>
        <begin position="48"/>
        <end position="133"/>
    </location>
</feature>
<organism evidence="5">
    <name type="scientific">Staphylococcus schleiferi</name>
    <dbReference type="NCBI Taxonomy" id="1295"/>
    <lineage>
        <taxon>Bacteria</taxon>
        <taxon>Bacillati</taxon>
        <taxon>Bacillota</taxon>
        <taxon>Bacilli</taxon>
        <taxon>Bacillales</taxon>
        <taxon>Staphylococcaceae</taxon>
        <taxon>Staphylococcus</taxon>
    </lineage>
</organism>
<dbReference type="InterPro" id="IPR000595">
    <property type="entry name" value="cNMP-bd_dom"/>
</dbReference>
<dbReference type="SUPFAM" id="SSF46785">
    <property type="entry name" value="Winged helix' DNA-binding domain"/>
    <property type="match status" value="1"/>
</dbReference>
<dbReference type="Gene3D" id="2.60.120.10">
    <property type="entry name" value="Jelly Rolls"/>
    <property type="match status" value="1"/>
</dbReference>
<evidence type="ECO:0000259" key="3">
    <source>
        <dbReference type="Pfam" id="PF00027"/>
    </source>
</evidence>
<protein>
    <recommendedName>
        <fullName evidence="1">HTH-type transcriptional regulator ArcR</fullName>
    </recommendedName>
</protein>
<evidence type="ECO:0000313" key="4">
    <source>
        <dbReference type="EMBL" id="CAD7358563.1"/>
    </source>
</evidence>
<dbReference type="CDD" id="cd00038">
    <property type="entry name" value="CAP_ED"/>
    <property type="match status" value="1"/>
</dbReference>
<name>A0A7Z7QMG8_STASC</name>
<evidence type="ECO:0000256" key="2">
    <source>
        <dbReference type="ARBA" id="ARBA00023159"/>
    </source>
</evidence>
<dbReference type="InterPro" id="IPR018490">
    <property type="entry name" value="cNMP-bd_dom_sf"/>
</dbReference>
<dbReference type="RefSeq" id="WP_126496523.1">
    <property type="nucleotide sequence ID" value="NZ_CALYEE010000001.1"/>
</dbReference>
<sequence length="239" mass="27832">MGQNPYDHSTIDNSLIKNNVNTYLEQFAAFINIPTVALQPYKNEFIVRQYNKGQVIYYSSDELTHIYYLIDGYILREHYSVNGDVNRVLNKGEHLYPIHNLFQDKTTNEMCTALTDSIVMAVPIELIEYICRNHDKVFIQMYKYLCENEKQLTEYNMALSAKSAKARVKKVLIYLCHTIGEDHEEFYEIKQFLTIQMVSDLASVSRETTGHIVNELKTQNLLLKDQKNWMISKAILGIV</sequence>
<dbReference type="Proteomes" id="UP000264146">
    <property type="component" value="Chromosome"/>
</dbReference>
<evidence type="ECO:0000313" key="5">
    <source>
        <dbReference type="EMBL" id="SUM86070.1"/>
    </source>
</evidence>
<dbReference type="SUPFAM" id="SSF51206">
    <property type="entry name" value="cAMP-binding domain-like"/>
    <property type="match status" value="1"/>
</dbReference>
<dbReference type="EMBL" id="LR962863">
    <property type="protein sequence ID" value="CAD7358563.1"/>
    <property type="molecule type" value="Genomic_DNA"/>
</dbReference>
<dbReference type="InterPro" id="IPR014710">
    <property type="entry name" value="RmlC-like_jellyroll"/>
</dbReference>
<keyword evidence="2" id="KW-0010">Activator</keyword>
<gene>
    <name evidence="5" type="primary">arcR_1</name>
    <name evidence="5" type="ORF">NCTC12218_00144</name>
</gene>